<dbReference type="AlphaFoldDB" id="A0A9W6PR99"/>
<dbReference type="Gene3D" id="3.10.180.10">
    <property type="entry name" value="2,3-Dihydroxybiphenyl 1,2-Dioxygenase, domain 1"/>
    <property type="match status" value="2"/>
</dbReference>
<evidence type="ECO:0000313" key="2">
    <source>
        <dbReference type="EMBL" id="GLW59539.1"/>
    </source>
</evidence>
<dbReference type="SUPFAM" id="SSF54593">
    <property type="entry name" value="Glyoxalase/Bleomycin resistance protein/Dihydroxybiphenyl dioxygenase"/>
    <property type="match status" value="2"/>
</dbReference>
<feature type="domain" description="VOC" evidence="1">
    <location>
        <begin position="152"/>
        <end position="275"/>
    </location>
</feature>
<dbReference type="InterPro" id="IPR037523">
    <property type="entry name" value="VOC_core"/>
</dbReference>
<feature type="domain" description="VOC" evidence="1">
    <location>
        <begin position="10"/>
        <end position="137"/>
    </location>
</feature>
<gene>
    <name evidence="2" type="ORF">Kpho01_75490</name>
</gene>
<sequence>MITTDFVPGSPCWLDLGAPDVSAAAAFYGPVLGWEFEPPEGSGDPDGAKASGSSHRSDGFLLAVRGGRTAGGIGLLTERGARSAWMPYFFTPDVHETAASVLRAGGSVRVGPRDVAGWASMAQFTDPQGGQFAVWTPGRSGGGLAAVDDPGGLCWTELYTTDAAGALAFYETVFGWQREDTPMPGGRTYTIVTPAGQPPERMHGGVLEVGTAELALSRGVPAWHPVFAVADCDAATAAVRDGGGAVAMGPEDAPGIGRMSVCVDPSGADFVLMTPAAPGPAAT</sequence>
<dbReference type="PANTHER" id="PTHR33993:SF10">
    <property type="entry name" value="CONSERVED PROTEIN"/>
    <property type="match status" value="1"/>
</dbReference>
<name>A0A9W6PR99_9ACTN</name>
<comment type="caution">
    <text evidence="2">The sequence shown here is derived from an EMBL/GenBank/DDBJ whole genome shotgun (WGS) entry which is preliminary data.</text>
</comment>
<dbReference type="PROSITE" id="PS51819">
    <property type="entry name" value="VOC"/>
    <property type="match status" value="2"/>
</dbReference>
<dbReference type="InterPro" id="IPR029068">
    <property type="entry name" value="Glyas_Bleomycin-R_OHBP_Dase"/>
</dbReference>
<accession>A0A9W6PR99</accession>
<organism evidence="2 3">
    <name type="scientific">Kitasatospora phosalacinea</name>
    <dbReference type="NCBI Taxonomy" id="2065"/>
    <lineage>
        <taxon>Bacteria</taxon>
        <taxon>Bacillati</taxon>
        <taxon>Actinomycetota</taxon>
        <taxon>Actinomycetes</taxon>
        <taxon>Kitasatosporales</taxon>
        <taxon>Streptomycetaceae</taxon>
        <taxon>Kitasatospora</taxon>
    </lineage>
</organism>
<dbReference type="InterPro" id="IPR004360">
    <property type="entry name" value="Glyas_Fos-R_dOase_dom"/>
</dbReference>
<dbReference type="Proteomes" id="UP001165143">
    <property type="component" value="Unassembled WGS sequence"/>
</dbReference>
<reference evidence="2" key="1">
    <citation type="submission" date="2023-02" db="EMBL/GenBank/DDBJ databases">
        <title>Kitasatospora phosalacinea NBRC 14362.</title>
        <authorList>
            <person name="Ichikawa N."/>
            <person name="Sato H."/>
            <person name="Tonouchi N."/>
        </authorList>
    </citation>
    <scope>NUCLEOTIDE SEQUENCE</scope>
    <source>
        <strain evidence="2">NBRC 14362</strain>
    </source>
</reference>
<evidence type="ECO:0000259" key="1">
    <source>
        <dbReference type="PROSITE" id="PS51819"/>
    </source>
</evidence>
<dbReference type="InterPro" id="IPR041581">
    <property type="entry name" value="Glyoxalase_6"/>
</dbReference>
<dbReference type="RefSeq" id="WP_033257025.1">
    <property type="nucleotide sequence ID" value="NZ_BSRX01000090.1"/>
</dbReference>
<protein>
    <submittedName>
        <fullName evidence="2">Hydroxylase</fullName>
    </submittedName>
</protein>
<dbReference type="CDD" id="cd07247">
    <property type="entry name" value="SgaA_N_like"/>
    <property type="match status" value="2"/>
</dbReference>
<evidence type="ECO:0000313" key="3">
    <source>
        <dbReference type="Proteomes" id="UP001165143"/>
    </source>
</evidence>
<dbReference type="Pfam" id="PF18029">
    <property type="entry name" value="Glyoxalase_6"/>
    <property type="match status" value="1"/>
</dbReference>
<dbReference type="EMBL" id="BSRX01000090">
    <property type="protein sequence ID" value="GLW59539.1"/>
    <property type="molecule type" value="Genomic_DNA"/>
</dbReference>
<dbReference type="InterPro" id="IPR052164">
    <property type="entry name" value="Anthracycline_SecMetBiosynth"/>
</dbReference>
<dbReference type="PANTHER" id="PTHR33993">
    <property type="entry name" value="GLYOXALASE-RELATED"/>
    <property type="match status" value="1"/>
</dbReference>
<dbReference type="OrthoDB" id="9793039at2"/>
<dbReference type="Pfam" id="PF00903">
    <property type="entry name" value="Glyoxalase"/>
    <property type="match status" value="1"/>
</dbReference>
<proteinExistence type="predicted"/>